<feature type="transmembrane region" description="Helical" evidence="5">
    <location>
        <begin position="325"/>
        <end position="349"/>
    </location>
</feature>
<dbReference type="Proteomes" id="UP000001191">
    <property type="component" value="Chromosome"/>
</dbReference>
<feature type="transmembrane region" description="Helical" evidence="5">
    <location>
        <begin position="210"/>
        <end position="226"/>
    </location>
</feature>
<dbReference type="InterPro" id="IPR051533">
    <property type="entry name" value="WaaL-like"/>
</dbReference>
<keyword evidence="8" id="KW-1185">Reference proteome</keyword>
<dbReference type="RefSeq" id="WP_012411752.1">
    <property type="nucleotide sequence ID" value="NC_010628.1"/>
</dbReference>
<dbReference type="EnsemblBacteria" id="ACC83807">
    <property type="protein sequence ID" value="ACC83807"/>
    <property type="gene ID" value="Npun_F5501"/>
</dbReference>
<evidence type="ECO:0000256" key="2">
    <source>
        <dbReference type="ARBA" id="ARBA00022692"/>
    </source>
</evidence>
<protein>
    <submittedName>
        <fullName evidence="7">O-antigen polymerase</fullName>
    </submittedName>
</protein>
<proteinExistence type="predicted"/>
<name>B2J6N1_NOSP7</name>
<dbReference type="PANTHER" id="PTHR37422">
    <property type="entry name" value="TEICHURONIC ACID BIOSYNTHESIS PROTEIN TUAE"/>
    <property type="match status" value="1"/>
</dbReference>
<feature type="transmembrane region" description="Helical" evidence="5">
    <location>
        <begin position="96"/>
        <end position="113"/>
    </location>
</feature>
<dbReference type="OrthoDB" id="4391260at2"/>
<evidence type="ECO:0000256" key="1">
    <source>
        <dbReference type="ARBA" id="ARBA00004141"/>
    </source>
</evidence>
<evidence type="ECO:0000313" key="7">
    <source>
        <dbReference type="EMBL" id="ACC83807.1"/>
    </source>
</evidence>
<reference evidence="8" key="1">
    <citation type="submission" date="2008-04" db="EMBL/GenBank/DDBJ databases">
        <title>Complete sequence of chromosome of Nostoc punctiforme ATCC 29133.</title>
        <authorList>
            <consortium name="US DOE Joint Genome Institute"/>
            <person name="Copeland A."/>
            <person name="Lucas S."/>
            <person name="Lapidus A."/>
            <person name="Glavina del Rio T."/>
            <person name="Dalin E."/>
            <person name="Tice H."/>
            <person name="Pitluck S."/>
            <person name="Chain P."/>
            <person name="Malfatti S."/>
            <person name="Shin M."/>
            <person name="Vergez L."/>
            <person name="Schmutz J."/>
            <person name="Larimer F."/>
            <person name="Land M."/>
            <person name="Hauser L."/>
            <person name="Kyrpides N."/>
            <person name="Kim E."/>
            <person name="Meeks J.C."/>
            <person name="Elhai J."/>
            <person name="Campbell E.L."/>
            <person name="Thiel T."/>
            <person name="Longmire J."/>
            <person name="Potts M."/>
            <person name="Atlas R."/>
        </authorList>
    </citation>
    <scope>NUCLEOTIDE SEQUENCE [LARGE SCALE GENOMIC DNA]</scope>
    <source>
        <strain evidence="8">ATCC 29133 / PCC 73102</strain>
    </source>
</reference>
<evidence type="ECO:0000256" key="5">
    <source>
        <dbReference type="SAM" id="Phobius"/>
    </source>
</evidence>
<feature type="transmembrane region" description="Helical" evidence="5">
    <location>
        <begin position="188"/>
        <end position="204"/>
    </location>
</feature>
<dbReference type="STRING" id="63737.Npun_F5501"/>
<dbReference type="PhylomeDB" id="B2J6N1"/>
<keyword evidence="3 5" id="KW-1133">Transmembrane helix</keyword>
<comment type="subcellular location">
    <subcellularLocation>
        <location evidence="1">Membrane</location>
        <topology evidence="1">Multi-pass membrane protein</topology>
    </subcellularLocation>
</comment>
<evidence type="ECO:0000313" key="8">
    <source>
        <dbReference type="Proteomes" id="UP000001191"/>
    </source>
</evidence>
<dbReference type="Pfam" id="PF04932">
    <property type="entry name" value="Wzy_C"/>
    <property type="match status" value="1"/>
</dbReference>
<feature type="transmembrane region" description="Helical" evidence="5">
    <location>
        <begin position="233"/>
        <end position="252"/>
    </location>
</feature>
<keyword evidence="4 5" id="KW-0472">Membrane</keyword>
<feature type="domain" description="O-antigen ligase-related" evidence="6">
    <location>
        <begin position="194"/>
        <end position="337"/>
    </location>
</feature>
<dbReference type="EMBL" id="CP001037">
    <property type="protein sequence ID" value="ACC83807.1"/>
    <property type="molecule type" value="Genomic_DNA"/>
</dbReference>
<dbReference type="HOGENOM" id="CLU_039809_2_0_3"/>
<dbReference type="eggNOG" id="COG3307">
    <property type="taxonomic scope" value="Bacteria"/>
</dbReference>
<reference evidence="7 8" key="2">
    <citation type="journal article" date="2013" name="Plant Physiol.">
        <title>A Nostoc punctiforme Sugar Transporter Necessary to Establish a Cyanobacterium-Plant Symbiosis.</title>
        <authorList>
            <person name="Ekman M."/>
            <person name="Picossi S."/>
            <person name="Campbell E.L."/>
            <person name="Meeks J.C."/>
            <person name="Flores E."/>
        </authorList>
    </citation>
    <scope>NUCLEOTIDE SEQUENCE [LARGE SCALE GENOMIC DNA]</scope>
    <source>
        <strain evidence="8">ATCC 29133 / PCC 73102</strain>
    </source>
</reference>
<feature type="transmembrane region" description="Helical" evidence="5">
    <location>
        <begin position="74"/>
        <end position="90"/>
    </location>
</feature>
<evidence type="ECO:0000259" key="6">
    <source>
        <dbReference type="Pfam" id="PF04932"/>
    </source>
</evidence>
<feature type="transmembrane region" description="Helical" evidence="5">
    <location>
        <begin position="12"/>
        <end position="30"/>
    </location>
</feature>
<organism evidence="7 8">
    <name type="scientific">Nostoc punctiforme (strain ATCC 29133 / PCC 73102)</name>
    <dbReference type="NCBI Taxonomy" id="63737"/>
    <lineage>
        <taxon>Bacteria</taxon>
        <taxon>Bacillati</taxon>
        <taxon>Cyanobacteriota</taxon>
        <taxon>Cyanophyceae</taxon>
        <taxon>Nostocales</taxon>
        <taxon>Nostocaceae</taxon>
        <taxon>Nostoc</taxon>
    </lineage>
</organism>
<keyword evidence="2 5" id="KW-0812">Transmembrane</keyword>
<feature type="transmembrane region" description="Helical" evidence="5">
    <location>
        <begin position="164"/>
        <end position="181"/>
    </location>
</feature>
<accession>B2J6N1</accession>
<dbReference type="InterPro" id="IPR007016">
    <property type="entry name" value="O-antigen_ligase-rel_domated"/>
</dbReference>
<sequence length="406" mass="46286">MRKFLISAEQILTFICLMLYSGTPLDAFLTDGFTVKENDRTIFRLLFTLTYIVSLSLISLRWKKAAYAFSKDKFIWILIGVCALSSFWSLEPETTIRRVIALAGTSIFGLYLASRYTLKQQLKLCAYMLVISIIMCLLFVIFIPQYGIDPVFNSWRGIFSTKNILGKRFVLSAAVFLFLAMTNKENRWFFWLGYITSGLLILLSQSATSAGNFIIITVAFLVYYRILNLKFKIMIPVLTLLSTVGIAFYYWFILQADAILGSVGKDTTLTGRSELWPVVLEMIAKKPWLGYGYGAFWTANNSESSIIIQAVQWDAPNAHNGFLDLWLALGLLGFLVFTIGFVINLLRAIYLTRWNQTSESIWLLVNLTFIILSNLTETTMLEQNSIEWILYVSAIFSSQLSRRSNI</sequence>
<evidence type="ECO:0000256" key="3">
    <source>
        <dbReference type="ARBA" id="ARBA00022989"/>
    </source>
</evidence>
<feature type="transmembrane region" description="Helical" evidence="5">
    <location>
        <begin position="42"/>
        <end position="62"/>
    </location>
</feature>
<evidence type="ECO:0000256" key="4">
    <source>
        <dbReference type="ARBA" id="ARBA00023136"/>
    </source>
</evidence>
<dbReference type="AlphaFoldDB" id="B2J6N1"/>
<dbReference type="KEGG" id="npu:Npun_F5501"/>
<feature type="transmembrane region" description="Helical" evidence="5">
    <location>
        <begin position="125"/>
        <end position="144"/>
    </location>
</feature>
<dbReference type="GO" id="GO:0016020">
    <property type="term" value="C:membrane"/>
    <property type="evidence" value="ECO:0007669"/>
    <property type="project" value="UniProtKB-SubCell"/>
</dbReference>
<dbReference type="PANTHER" id="PTHR37422:SF17">
    <property type="entry name" value="O-ANTIGEN LIGASE"/>
    <property type="match status" value="1"/>
</dbReference>
<gene>
    <name evidence="7" type="ordered locus">Npun_F5501</name>
</gene>